<comment type="caution">
    <text evidence="1">The sequence shown here is derived from an EMBL/GenBank/DDBJ whole genome shotgun (WGS) entry which is preliminary data.</text>
</comment>
<dbReference type="EMBL" id="CCJV01000095">
    <property type="protein sequence ID" value="CDT49778.1"/>
    <property type="molecule type" value="Genomic_DNA"/>
</dbReference>
<evidence type="ECO:0000313" key="3">
    <source>
        <dbReference type="Proteomes" id="UP000049077"/>
    </source>
</evidence>
<organism evidence="1 4">
    <name type="scientific">Vibrio crassostreae</name>
    <dbReference type="NCBI Taxonomy" id="246167"/>
    <lineage>
        <taxon>Bacteria</taxon>
        <taxon>Pseudomonadati</taxon>
        <taxon>Pseudomonadota</taxon>
        <taxon>Gammaproteobacteria</taxon>
        <taxon>Vibrionales</taxon>
        <taxon>Vibrionaceae</taxon>
        <taxon>Vibrio</taxon>
    </lineage>
</organism>
<evidence type="ECO:0000313" key="2">
    <source>
        <dbReference type="EMBL" id="CDT55582.1"/>
    </source>
</evidence>
<keyword evidence="3" id="KW-1185">Reference proteome</keyword>
<proteinExistence type="predicted"/>
<dbReference type="AlphaFoldDB" id="A0A4R2G0V0"/>
<evidence type="ECO:0000313" key="4">
    <source>
        <dbReference type="Proteomes" id="UP000049495"/>
    </source>
</evidence>
<reference evidence="4" key="2">
    <citation type="submission" date="2014-06" db="EMBL/GenBank/DDBJ databases">
        <authorList>
            <person name="Le Roux Frederique"/>
        </authorList>
    </citation>
    <scope>NUCLEOTIDE SEQUENCE [LARGE SCALE GENOMIC DNA]</scope>
    <source>
        <strain evidence="4">J5-5</strain>
    </source>
</reference>
<accession>A0A4R2G0V0</accession>
<protein>
    <submittedName>
        <fullName evidence="1">Uncharacterized protein</fullName>
    </submittedName>
</protein>
<dbReference type="EMBL" id="CCJX01000158">
    <property type="protein sequence ID" value="CDT55582.1"/>
    <property type="molecule type" value="Genomic_DNA"/>
</dbReference>
<name>A0A4R2G0V0_9VIBR</name>
<reference evidence="1 3" key="1">
    <citation type="submission" date="2014-06" db="EMBL/GenBank/DDBJ databases">
        <authorList>
            <person name="Le Roux F."/>
        </authorList>
    </citation>
    <scope>NUCLEOTIDE SEQUENCE</scope>
    <source>
        <strain evidence="2 3">J5-4</strain>
        <strain evidence="1">J5-5</strain>
    </source>
</reference>
<evidence type="ECO:0000313" key="1">
    <source>
        <dbReference type="EMBL" id="CDT49778.1"/>
    </source>
</evidence>
<dbReference type="RefSeq" id="WP_165887226.1">
    <property type="nucleotide sequence ID" value="NZ_CAWMAA010000002.1"/>
</dbReference>
<dbReference type="Proteomes" id="UP000049495">
    <property type="component" value="Unassembled WGS sequence"/>
</dbReference>
<dbReference type="Proteomes" id="UP000049077">
    <property type="component" value="Unassembled WGS sequence"/>
</dbReference>
<sequence length="51" mass="5891">MTKFFEPVLEPEVTLQQKQIIANECEEHVSTNCLGCAAYLVCERHAEVWDH</sequence>
<gene>
    <name evidence="2" type="ORF">VCR4J5_700073</name>
    <name evidence="1" type="ORF">VCR5J5_350001</name>
</gene>